<name>A0AC58JF05_DANRE</name>
<reference evidence="2" key="1">
    <citation type="submission" date="2025-08" db="UniProtKB">
        <authorList>
            <consortium name="RefSeq"/>
        </authorList>
    </citation>
    <scope>IDENTIFICATION</scope>
    <source>
        <strain evidence="2">Tuebingen</strain>
        <tissue evidence="2">Fibroblasts and whole tissue</tissue>
    </source>
</reference>
<proteinExistence type="predicted"/>
<evidence type="ECO:0000313" key="2">
    <source>
        <dbReference type="RefSeq" id="XP_073805065.1"/>
    </source>
</evidence>
<accession>A0AC58JF05</accession>
<dbReference type="Proteomes" id="UP000000437">
    <property type="component" value="Chromosome 4"/>
</dbReference>
<keyword evidence="1" id="KW-1185">Reference proteome</keyword>
<evidence type="ECO:0000313" key="1">
    <source>
        <dbReference type="Proteomes" id="UP000000437"/>
    </source>
</evidence>
<sequence>MSTVEAMSSSSYAIQLPPRTPTAPPVTGTSSSVPVHMQHVARVLSPHGVQAFLKGHPKALGTVQIMIGLLSLLLGIASTVYADSAFVFTGVPFWASAIYIIAGSLAVAAENQINSPAALCLMNGSLGMNVFSAIAAGIAIIFLSLDLVNGPNCRYCTWHYDSSTDNIERQYRALFAGISVVLLLFAILELVISICLSGFACNADSCCNTQAPTVSQAVYPQITYTSEVPVASNPLIQHPPAGAPLQYSQYK</sequence>
<organism evidence="1 2">
    <name type="scientific">Danio rerio</name>
    <name type="common">Zebrafish</name>
    <name type="synonym">Brachydanio rerio</name>
    <dbReference type="NCBI Taxonomy" id="7955"/>
    <lineage>
        <taxon>Eukaryota</taxon>
        <taxon>Metazoa</taxon>
        <taxon>Chordata</taxon>
        <taxon>Craniata</taxon>
        <taxon>Vertebrata</taxon>
        <taxon>Euteleostomi</taxon>
        <taxon>Actinopterygii</taxon>
        <taxon>Neopterygii</taxon>
        <taxon>Teleostei</taxon>
        <taxon>Ostariophysi</taxon>
        <taxon>Cypriniformes</taxon>
        <taxon>Danionidae</taxon>
        <taxon>Danioninae</taxon>
        <taxon>Danio</taxon>
    </lineage>
</organism>
<dbReference type="RefSeq" id="XP_073805065.1">
    <property type="nucleotide sequence ID" value="XM_073948964.1"/>
</dbReference>
<protein>
    <submittedName>
        <fullName evidence="2">Membrane-spanning 4-domains subfamily A member 8-like</fullName>
    </submittedName>
</protein>
<gene>
    <name evidence="2" type="primary">LOC103911004</name>
</gene>